<feature type="coiled-coil region" evidence="9">
    <location>
        <begin position="20"/>
        <end position="54"/>
    </location>
</feature>
<keyword evidence="6" id="KW-0418">Kinase</keyword>
<dbReference type="InterPro" id="IPR036890">
    <property type="entry name" value="HATPase_C_sf"/>
</dbReference>
<evidence type="ECO:0000256" key="1">
    <source>
        <dbReference type="ARBA" id="ARBA00000085"/>
    </source>
</evidence>
<dbReference type="SMART" id="SM00388">
    <property type="entry name" value="HisKA"/>
    <property type="match status" value="1"/>
</dbReference>
<dbReference type="InterPro" id="IPR003594">
    <property type="entry name" value="HATPase_dom"/>
</dbReference>
<dbReference type="EC" id="2.7.13.3" evidence="2"/>
<dbReference type="Gene3D" id="3.30.450.20">
    <property type="entry name" value="PAS domain"/>
    <property type="match status" value="2"/>
</dbReference>
<gene>
    <name evidence="11" type="ORF">EYC87_18640</name>
</gene>
<reference evidence="11" key="1">
    <citation type="submission" date="2019-02" db="EMBL/GenBank/DDBJ databases">
        <authorList>
            <person name="Li S.-H."/>
        </authorList>
    </citation>
    <scope>NUCLEOTIDE SEQUENCE</scope>
    <source>
        <strain evidence="11">IMCC8485</strain>
    </source>
</reference>
<dbReference type="SUPFAM" id="SSF47384">
    <property type="entry name" value="Homodimeric domain of signal transducing histidine kinase"/>
    <property type="match status" value="1"/>
</dbReference>
<comment type="caution">
    <text evidence="11">The sequence shown here is derived from an EMBL/GenBank/DDBJ whole genome shotgun (WGS) entry which is preliminary data.</text>
</comment>
<evidence type="ECO:0000256" key="7">
    <source>
        <dbReference type="ARBA" id="ARBA00022840"/>
    </source>
</evidence>
<dbReference type="SUPFAM" id="SSF55874">
    <property type="entry name" value="ATPase domain of HSP90 chaperone/DNA topoisomerase II/histidine kinase"/>
    <property type="match status" value="1"/>
</dbReference>
<comment type="catalytic activity">
    <reaction evidence="1">
        <text>ATP + protein L-histidine = ADP + protein N-phospho-L-histidine.</text>
        <dbReference type="EC" id="2.7.13.3"/>
    </reaction>
</comment>
<organism evidence="11 12">
    <name type="scientific">Candidatus Seongchinamella marina</name>
    <dbReference type="NCBI Taxonomy" id="2518990"/>
    <lineage>
        <taxon>Bacteria</taxon>
        <taxon>Pseudomonadati</taxon>
        <taxon>Pseudomonadota</taxon>
        <taxon>Gammaproteobacteria</taxon>
        <taxon>Cellvibrionales</taxon>
        <taxon>Halieaceae</taxon>
        <taxon>Seongchinamella</taxon>
    </lineage>
</organism>
<dbReference type="InterPro" id="IPR035965">
    <property type="entry name" value="PAS-like_dom_sf"/>
</dbReference>
<dbReference type="InterPro" id="IPR005467">
    <property type="entry name" value="His_kinase_dom"/>
</dbReference>
<evidence type="ECO:0000256" key="6">
    <source>
        <dbReference type="ARBA" id="ARBA00022777"/>
    </source>
</evidence>
<evidence type="ECO:0000256" key="4">
    <source>
        <dbReference type="ARBA" id="ARBA00022679"/>
    </source>
</evidence>
<proteinExistence type="predicted"/>
<keyword evidence="5" id="KW-0547">Nucleotide-binding</keyword>
<keyword evidence="3" id="KW-0597">Phosphoprotein</keyword>
<dbReference type="RefSeq" id="WP_279254235.1">
    <property type="nucleotide sequence ID" value="NZ_SHNP01000010.1"/>
</dbReference>
<dbReference type="CDD" id="cd00082">
    <property type="entry name" value="HisKA"/>
    <property type="match status" value="1"/>
</dbReference>
<name>A0ABT3T043_9GAMM</name>
<dbReference type="SUPFAM" id="SSF55785">
    <property type="entry name" value="PYP-like sensor domain (PAS domain)"/>
    <property type="match status" value="2"/>
</dbReference>
<dbReference type="Gene3D" id="1.10.287.130">
    <property type="match status" value="1"/>
</dbReference>
<dbReference type="NCBIfam" id="TIGR00229">
    <property type="entry name" value="sensory_box"/>
    <property type="match status" value="1"/>
</dbReference>
<dbReference type="InterPro" id="IPR036097">
    <property type="entry name" value="HisK_dim/P_sf"/>
</dbReference>
<evidence type="ECO:0000256" key="9">
    <source>
        <dbReference type="SAM" id="Coils"/>
    </source>
</evidence>
<evidence type="ECO:0000256" key="2">
    <source>
        <dbReference type="ARBA" id="ARBA00012438"/>
    </source>
</evidence>
<evidence type="ECO:0000313" key="11">
    <source>
        <dbReference type="EMBL" id="MCX2975603.1"/>
    </source>
</evidence>
<dbReference type="PRINTS" id="PR00344">
    <property type="entry name" value="BCTRLSENSOR"/>
</dbReference>
<dbReference type="Gene3D" id="2.10.70.100">
    <property type="match status" value="1"/>
</dbReference>
<dbReference type="SMART" id="SM00387">
    <property type="entry name" value="HATPase_c"/>
    <property type="match status" value="1"/>
</dbReference>
<dbReference type="EMBL" id="SHNP01000010">
    <property type="protein sequence ID" value="MCX2975603.1"/>
    <property type="molecule type" value="Genomic_DNA"/>
</dbReference>
<sequence length="554" mass="62535">MSSKEQEQKSQQGDTVANDVASANQHIKFLESELQQTRRKLNASDQAVKALTDELYVLKKVMEVTRLGYAIWDENLDRDVFVSDELARIHGLTAAKYRKQVTSMEAYLDLVHPEDLASYIQYEDDFAADEKAQQKFLDYRIITASGAVRHLRQTSQHIPVATGKPHEVAVAIQDLSEMKNAEHALLESRREVAWRELALSLSARLANLGYGKWDYESNRLISVSDEWSAMFGYTSAEYLQKFPDYESEADALVHPADRQRYLDYCRSEESEDALEVEYRCFHRDGSIRHVVQRYYDLVQEDGDKALIAIQDITDRKNRDSQILQSAKLITLGEMSTGVAHELNQPLQVIHLAAENILRKIASEQGELSDFVADKIERIKAQARRAADIIDHMRMFGREAIEDFYEFDAREAPLGALSLIGEQIKLSGVVIDTEISNEPLIVNGHQIRLEQVFLNLLSNALQSVNEQGKKKRITVKAYRDTNDSVTLIVEDSGAGIPEESLARIFEPFYTTKKMSEGTGLGLSVSYGIVRDMGGEIVAKNTAEGAQLKIVFPPKI</sequence>
<keyword evidence="7" id="KW-0067">ATP-binding</keyword>
<dbReference type="InterPro" id="IPR000014">
    <property type="entry name" value="PAS"/>
</dbReference>
<keyword evidence="4" id="KW-0808">Transferase</keyword>
<feature type="domain" description="Histidine kinase" evidence="10">
    <location>
        <begin position="337"/>
        <end position="554"/>
    </location>
</feature>
<dbReference type="PANTHER" id="PTHR43065">
    <property type="entry name" value="SENSOR HISTIDINE KINASE"/>
    <property type="match status" value="1"/>
</dbReference>
<dbReference type="Pfam" id="PF02518">
    <property type="entry name" value="HATPase_c"/>
    <property type="match status" value="1"/>
</dbReference>
<keyword evidence="8" id="KW-0902">Two-component regulatory system</keyword>
<accession>A0ABT3T043</accession>
<dbReference type="Gene3D" id="3.30.565.10">
    <property type="entry name" value="Histidine kinase-like ATPase, C-terminal domain"/>
    <property type="match status" value="1"/>
</dbReference>
<protein>
    <recommendedName>
        <fullName evidence="2">histidine kinase</fullName>
        <ecNumber evidence="2">2.7.13.3</ecNumber>
    </recommendedName>
</protein>
<evidence type="ECO:0000313" key="12">
    <source>
        <dbReference type="Proteomes" id="UP001143307"/>
    </source>
</evidence>
<dbReference type="CDD" id="cd00130">
    <property type="entry name" value="PAS"/>
    <property type="match status" value="1"/>
</dbReference>
<keyword evidence="9" id="KW-0175">Coiled coil</keyword>
<evidence type="ECO:0000256" key="3">
    <source>
        <dbReference type="ARBA" id="ARBA00022553"/>
    </source>
</evidence>
<dbReference type="InterPro" id="IPR003661">
    <property type="entry name" value="HisK_dim/P_dom"/>
</dbReference>
<evidence type="ECO:0000256" key="5">
    <source>
        <dbReference type="ARBA" id="ARBA00022741"/>
    </source>
</evidence>
<dbReference type="PANTHER" id="PTHR43065:SF46">
    <property type="entry name" value="C4-DICARBOXYLATE TRANSPORT SENSOR PROTEIN DCTB"/>
    <property type="match status" value="1"/>
</dbReference>
<dbReference type="PROSITE" id="PS50109">
    <property type="entry name" value="HIS_KIN"/>
    <property type="match status" value="1"/>
</dbReference>
<dbReference type="InterPro" id="IPR004358">
    <property type="entry name" value="Sig_transdc_His_kin-like_C"/>
</dbReference>
<evidence type="ECO:0000259" key="10">
    <source>
        <dbReference type="PROSITE" id="PS50109"/>
    </source>
</evidence>
<dbReference type="Pfam" id="PF08447">
    <property type="entry name" value="PAS_3"/>
    <property type="match status" value="2"/>
</dbReference>
<dbReference type="Proteomes" id="UP001143307">
    <property type="component" value="Unassembled WGS sequence"/>
</dbReference>
<keyword evidence="12" id="KW-1185">Reference proteome</keyword>
<dbReference type="Pfam" id="PF00512">
    <property type="entry name" value="HisKA"/>
    <property type="match status" value="1"/>
</dbReference>
<dbReference type="InterPro" id="IPR013655">
    <property type="entry name" value="PAS_fold_3"/>
</dbReference>
<evidence type="ECO:0000256" key="8">
    <source>
        <dbReference type="ARBA" id="ARBA00023012"/>
    </source>
</evidence>